<accession>A0A7M1T0A7</accession>
<evidence type="ECO:0000259" key="1">
    <source>
        <dbReference type="Pfam" id="PF19263"/>
    </source>
</evidence>
<dbReference type="Proteomes" id="UP000593605">
    <property type="component" value="Chromosome"/>
</dbReference>
<dbReference type="InterPro" id="IPR045455">
    <property type="entry name" value="NrS-1_pol-like_helicase"/>
</dbReference>
<dbReference type="Pfam" id="PF19263">
    <property type="entry name" value="DUF5906"/>
    <property type="match status" value="1"/>
</dbReference>
<dbReference type="AlphaFoldDB" id="A0A7M1T0A7"/>
<name>A0A7M1T0A7_9FLAO</name>
<dbReference type="Gene3D" id="3.40.50.300">
    <property type="entry name" value="P-loop containing nucleotide triphosphate hydrolases"/>
    <property type="match status" value="1"/>
</dbReference>
<dbReference type="InterPro" id="IPR027417">
    <property type="entry name" value="P-loop_NTPase"/>
</dbReference>
<evidence type="ECO:0000313" key="3">
    <source>
        <dbReference type="Proteomes" id="UP000593605"/>
    </source>
</evidence>
<gene>
    <name evidence="2" type="ORF">IMZ16_06945</name>
</gene>
<dbReference type="SUPFAM" id="SSF52540">
    <property type="entry name" value="P-loop containing nucleoside triphosphate hydrolases"/>
    <property type="match status" value="1"/>
</dbReference>
<evidence type="ECO:0000313" key="2">
    <source>
        <dbReference type="EMBL" id="QOR73270.1"/>
    </source>
</evidence>
<proteinExistence type="predicted"/>
<protein>
    <recommendedName>
        <fullName evidence="1">NrS-1 polymerase-like helicase domain-containing protein</fullName>
    </recommendedName>
</protein>
<dbReference type="KEGG" id="civ:IMZ16_06945"/>
<sequence>MEDVCYIRAATEYYKVSEKPTINGHKEQNLIRWKLSTINQDHSTSYKNRIPQYDDFCCLPSHLDFQQDVDGYFNLYSPLPHKPCDEPVIDFDIPATLSFIRHIFGEQVELGLDYLQLLYEDPVQKLPILCLVSSERETGKTTFLRWLSELFGKNMTFIRSEGLSSQFNADWLDKLLIGIDEALINEKVMLERLKNLATATREKLEQKGKDRRETDFFGKFVLCSNNEESFVQMDRNENRFWVRKIPVIPEEIYSSTFFEELKSEIPQFLRYLLNRELSTKKRCRLWFDRHQIATSALEKVVENTTDKLEIQLIQTLYAVFEFTGTDSIVVPPSFRPSATNYNLFIII</sequence>
<reference evidence="2 3" key="1">
    <citation type="submission" date="2020-10" db="EMBL/GenBank/DDBJ databases">
        <title>Complete genome of Cruoricapor ignavus strain M1214 isolated from the blood culture of a febrile patient.</title>
        <authorList>
            <person name="Guglielmino C.J.D."/>
        </authorList>
    </citation>
    <scope>NUCLEOTIDE SEQUENCE [LARGE SCALE GENOMIC DNA]</scope>
    <source>
        <strain evidence="2 3">M1214</strain>
    </source>
</reference>
<feature type="domain" description="NrS-1 polymerase-like helicase" evidence="1">
    <location>
        <begin position="132"/>
        <end position="236"/>
    </location>
</feature>
<dbReference type="EMBL" id="CP063145">
    <property type="protein sequence ID" value="QOR73270.1"/>
    <property type="molecule type" value="Genomic_DNA"/>
</dbReference>
<organism evidence="2 3">
    <name type="scientific">Cruoricaptor ignavus</name>
    <dbReference type="NCBI Taxonomy" id="1118202"/>
    <lineage>
        <taxon>Bacteria</taxon>
        <taxon>Pseudomonadati</taxon>
        <taxon>Bacteroidota</taxon>
        <taxon>Flavobacteriia</taxon>
        <taxon>Flavobacteriales</taxon>
        <taxon>Weeksellaceae</taxon>
        <taxon>Cruoricaptor</taxon>
    </lineage>
</organism>
<dbReference type="RefSeq" id="WP_193439437.1">
    <property type="nucleotide sequence ID" value="NZ_CP063145.1"/>
</dbReference>